<dbReference type="STRING" id="366602.Caul_1164"/>
<dbReference type="OrthoDB" id="9773249at2"/>
<dbReference type="eggNOG" id="COG1247">
    <property type="taxonomic scope" value="Bacteria"/>
</dbReference>
<dbReference type="Gene3D" id="3.40.630.30">
    <property type="match status" value="1"/>
</dbReference>
<dbReference type="SUPFAM" id="SSF55729">
    <property type="entry name" value="Acyl-CoA N-acyltransferases (Nat)"/>
    <property type="match status" value="1"/>
</dbReference>
<protein>
    <recommendedName>
        <fullName evidence="2">N-acetyltransferase domain-containing protein</fullName>
    </recommendedName>
</protein>
<dbReference type="InterPro" id="IPR016181">
    <property type="entry name" value="Acyl_CoA_acyltransferase"/>
</dbReference>
<proteinExistence type="predicted"/>
<evidence type="ECO:0000313" key="1">
    <source>
        <dbReference type="EMBL" id="ABZ70294.1"/>
    </source>
</evidence>
<dbReference type="EMBL" id="CP000927">
    <property type="protein sequence ID" value="ABZ70294.1"/>
    <property type="molecule type" value="Genomic_DNA"/>
</dbReference>
<dbReference type="KEGG" id="cak:Caul_1164"/>
<sequence length="351" mass="40003">MPSVMRLTQFKHVDLADPFFDSLKAAYKEFPAWFEKKADEPVYVSEGAGAAIQGFLYLKKESGPVTDVSPPLPPAERLKVGTLKIVAHGSKLGERFIKKIFDNAIDKDVDEIYVTVFEEHVGLIRLLKRYGFNEHSTKTTPNGTELVFVRSLKMVTGDIRRDYPLIHIKGRKKYLLAIYPQFHTRLFPDSILNNENPSIIEDLSYTNSIHKVYITFTHVGKLNPGDILVIYRCSDNKGPAKYRSVVTSVCVVEEVKSRKDFSNLSDFVKYTKPHSVFSREELESDWWNTGKPLYVIRMTYNAAFGKRTTRGNLLEALGKSSRTYINFYPLTDAEFDQVAEMGKVHEGLIVD</sequence>
<gene>
    <name evidence="1" type="ordered locus">Caul_1164</name>
</gene>
<reference evidence="1" key="1">
    <citation type="submission" date="2008-01" db="EMBL/GenBank/DDBJ databases">
        <title>Complete sequence of chromosome of Caulobacter sp. K31.</title>
        <authorList>
            <consortium name="US DOE Joint Genome Institute"/>
            <person name="Copeland A."/>
            <person name="Lucas S."/>
            <person name="Lapidus A."/>
            <person name="Barry K."/>
            <person name="Glavina del Rio T."/>
            <person name="Dalin E."/>
            <person name="Tice H."/>
            <person name="Pitluck S."/>
            <person name="Bruce D."/>
            <person name="Goodwin L."/>
            <person name="Thompson L.S."/>
            <person name="Brettin T."/>
            <person name="Detter J.C."/>
            <person name="Han C."/>
            <person name="Schmutz J."/>
            <person name="Larimer F."/>
            <person name="Land M."/>
            <person name="Hauser L."/>
            <person name="Kyrpides N."/>
            <person name="Kim E."/>
            <person name="Stephens C."/>
            <person name="Richardson P."/>
        </authorList>
    </citation>
    <scope>NUCLEOTIDE SEQUENCE [LARGE SCALE GENOMIC DNA]</scope>
    <source>
        <strain evidence="1">K31</strain>
    </source>
</reference>
<evidence type="ECO:0008006" key="2">
    <source>
        <dbReference type="Google" id="ProtNLM"/>
    </source>
</evidence>
<dbReference type="HOGENOM" id="CLU_039297_0_0_5"/>
<dbReference type="AlphaFoldDB" id="B0SXX1"/>
<accession>B0SXX1</accession>
<organism evidence="1">
    <name type="scientific">Caulobacter sp. (strain K31)</name>
    <dbReference type="NCBI Taxonomy" id="366602"/>
    <lineage>
        <taxon>Bacteria</taxon>
        <taxon>Pseudomonadati</taxon>
        <taxon>Pseudomonadota</taxon>
        <taxon>Alphaproteobacteria</taxon>
        <taxon>Caulobacterales</taxon>
        <taxon>Caulobacteraceae</taxon>
        <taxon>Caulobacter</taxon>
    </lineage>
</organism>
<name>B0SXX1_CAUSK</name>